<evidence type="ECO:0000313" key="3">
    <source>
        <dbReference type="Proteomes" id="UP000316905"/>
    </source>
</evidence>
<dbReference type="CDD" id="cd04682">
    <property type="entry name" value="NUDIX_Hydrolase"/>
    <property type="match status" value="1"/>
</dbReference>
<accession>A0A562QPN2</accession>
<sequence>MLIAPFTGAKLALIAGSMLLTYKRDQKTSIPFPGCWDFAGGGREGDEHPIACALRELEEEFSLQLPAERIHWGRRYTSVTQGCLDAYFFVGTLTAEDILSIRFGNEGQYWRMMPINEFLAHSNAVPYLQARLRDYLNGADNLLKHLEKTT</sequence>
<dbReference type="Pfam" id="PF00293">
    <property type="entry name" value="NUDIX"/>
    <property type="match status" value="1"/>
</dbReference>
<organism evidence="2 3">
    <name type="scientific">Pseudomonas duriflava</name>
    <dbReference type="NCBI Taxonomy" id="459528"/>
    <lineage>
        <taxon>Bacteria</taxon>
        <taxon>Pseudomonadati</taxon>
        <taxon>Pseudomonadota</taxon>
        <taxon>Gammaproteobacteria</taxon>
        <taxon>Pseudomonadales</taxon>
        <taxon>Pseudomonadaceae</taxon>
        <taxon>Pseudomonas</taxon>
    </lineage>
</organism>
<dbReference type="InterPro" id="IPR015797">
    <property type="entry name" value="NUDIX_hydrolase-like_dom_sf"/>
</dbReference>
<comment type="caution">
    <text evidence="2">The sequence shown here is derived from an EMBL/GenBank/DDBJ whole genome shotgun (WGS) entry which is preliminary data.</text>
</comment>
<dbReference type="Proteomes" id="UP000316905">
    <property type="component" value="Unassembled WGS sequence"/>
</dbReference>
<evidence type="ECO:0000259" key="1">
    <source>
        <dbReference type="PROSITE" id="PS51462"/>
    </source>
</evidence>
<reference evidence="2 3" key="1">
    <citation type="journal article" date="2015" name="Stand. Genomic Sci.">
        <title>Genomic Encyclopedia of Bacterial and Archaeal Type Strains, Phase III: the genomes of soil and plant-associated and newly described type strains.</title>
        <authorList>
            <person name="Whitman W.B."/>
            <person name="Woyke T."/>
            <person name="Klenk H.P."/>
            <person name="Zhou Y."/>
            <person name="Lilburn T.G."/>
            <person name="Beck B.J."/>
            <person name="De Vos P."/>
            <person name="Vandamme P."/>
            <person name="Eisen J.A."/>
            <person name="Garrity G."/>
            <person name="Hugenholtz P."/>
            <person name="Kyrpides N.C."/>
        </authorList>
    </citation>
    <scope>NUCLEOTIDE SEQUENCE [LARGE SCALE GENOMIC DNA]</scope>
    <source>
        <strain evidence="2 3">CGMCC 1.6858</strain>
    </source>
</reference>
<dbReference type="PROSITE" id="PS51462">
    <property type="entry name" value="NUDIX"/>
    <property type="match status" value="1"/>
</dbReference>
<dbReference type="InterPro" id="IPR000086">
    <property type="entry name" value="NUDIX_hydrolase_dom"/>
</dbReference>
<proteinExistence type="predicted"/>
<dbReference type="SUPFAM" id="SSF55811">
    <property type="entry name" value="Nudix"/>
    <property type="match status" value="1"/>
</dbReference>
<dbReference type="Gene3D" id="3.90.79.10">
    <property type="entry name" value="Nucleoside Triphosphate Pyrophosphohydrolase"/>
    <property type="match status" value="1"/>
</dbReference>
<evidence type="ECO:0000313" key="2">
    <source>
        <dbReference type="EMBL" id="TWI58709.1"/>
    </source>
</evidence>
<gene>
    <name evidence="2" type="ORF">IQ22_00420</name>
</gene>
<dbReference type="OrthoDB" id="289720at2"/>
<dbReference type="AlphaFoldDB" id="A0A562QPN2"/>
<name>A0A562QPN2_9PSED</name>
<protein>
    <submittedName>
        <fullName evidence="2">8-oxo-dGTP diphosphatase</fullName>
    </submittedName>
</protein>
<dbReference type="RefSeq" id="WP_145137282.1">
    <property type="nucleotide sequence ID" value="NZ_VLKY01000001.1"/>
</dbReference>
<dbReference type="GO" id="GO:0003824">
    <property type="term" value="F:catalytic activity"/>
    <property type="evidence" value="ECO:0007669"/>
    <property type="project" value="UniProtKB-ARBA"/>
</dbReference>
<keyword evidence="3" id="KW-1185">Reference proteome</keyword>
<dbReference type="EMBL" id="VLKY01000001">
    <property type="protein sequence ID" value="TWI58709.1"/>
    <property type="molecule type" value="Genomic_DNA"/>
</dbReference>
<feature type="domain" description="Nudix hydrolase" evidence="1">
    <location>
        <begin position="1"/>
        <end position="137"/>
    </location>
</feature>